<protein>
    <submittedName>
        <fullName evidence="1">Uncharacterized protein</fullName>
    </submittedName>
</protein>
<dbReference type="EMBL" id="GBXM01054797">
    <property type="protein sequence ID" value="JAH53780.1"/>
    <property type="molecule type" value="Transcribed_RNA"/>
</dbReference>
<reference evidence="1" key="1">
    <citation type="submission" date="2014-11" db="EMBL/GenBank/DDBJ databases">
        <authorList>
            <person name="Amaro Gonzalez C."/>
        </authorList>
    </citation>
    <scope>NUCLEOTIDE SEQUENCE</scope>
</reference>
<sequence>MSPSFRTELNL</sequence>
<organism evidence="1">
    <name type="scientific">Anguilla anguilla</name>
    <name type="common">European freshwater eel</name>
    <name type="synonym">Muraena anguilla</name>
    <dbReference type="NCBI Taxonomy" id="7936"/>
    <lineage>
        <taxon>Eukaryota</taxon>
        <taxon>Metazoa</taxon>
        <taxon>Chordata</taxon>
        <taxon>Craniata</taxon>
        <taxon>Vertebrata</taxon>
        <taxon>Euteleostomi</taxon>
        <taxon>Actinopterygii</taxon>
        <taxon>Neopterygii</taxon>
        <taxon>Teleostei</taxon>
        <taxon>Anguilliformes</taxon>
        <taxon>Anguillidae</taxon>
        <taxon>Anguilla</taxon>
    </lineage>
</organism>
<proteinExistence type="predicted"/>
<accession>A0A0E9TLR9</accession>
<name>A0A0E9TLR9_ANGAN</name>
<reference evidence="1" key="2">
    <citation type="journal article" date="2015" name="Fish Shellfish Immunol.">
        <title>Early steps in the European eel (Anguilla anguilla)-Vibrio vulnificus interaction in the gills: Role of the RtxA13 toxin.</title>
        <authorList>
            <person name="Callol A."/>
            <person name="Pajuelo D."/>
            <person name="Ebbesson L."/>
            <person name="Teles M."/>
            <person name="MacKenzie S."/>
            <person name="Amaro C."/>
        </authorList>
    </citation>
    <scope>NUCLEOTIDE SEQUENCE</scope>
</reference>
<evidence type="ECO:0000313" key="1">
    <source>
        <dbReference type="EMBL" id="JAH53780.1"/>
    </source>
</evidence>